<keyword evidence="1" id="KW-0732">Signal</keyword>
<dbReference type="Gene3D" id="3.60.21.10">
    <property type="match status" value="1"/>
</dbReference>
<dbReference type="PANTHER" id="PTHR10161">
    <property type="entry name" value="TARTRATE-RESISTANT ACID PHOSPHATASE TYPE 5"/>
    <property type="match status" value="1"/>
</dbReference>
<evidence type="ECO:0000256" key="1">
    <source>
        <dbReference type="ARBA" id="ARBA00022729"/>
    </source>
</evidence>
<keyword evidence="2" id="KW-0378">Hydrolase</keyword>
<dbReference type="InterPro" id="IPR029052">
    <property type="entry name" value="Metallo-depent_PP-like"/>
</dbReference>
<accession>A0A6A2ZJN7</accession>
<feature type="domain" description="Calcineurin-like phosphoesterase" evidence="3">
    <location>
        <begin position="13"/>
        <end position="103"/>
    </location>
</feature>
<evidence type="ECO:0000313" key="4">
    <source>
        <dbReference type="EMBL" id="KAE8691943.1"/>
    </source>
</evidence>
<evidence type="ECO:0000313" key="5">
    <source>
        <dbReference type="Proteomes" id="UP000436088"/>
    </source>
</evidence>
<evidence type="ECO:0000256" key="2">
    <source>
        <dbReference type="ARBA" id="ARBA00022801"/>
    </source>
</evidence>
<dbReference type="InterPro" id="IPR051558">
    <property type="entry name" value="Metallophosphoesterase_PAP"/>
</dbReference>
<gene>
    <name evidence="4" type="ORF">F3Y22_tig00110864pilonHSYRG00171</name>
</gene>
<comment type="caution">
    <text evidence="4">The sequence shown here is derived from an EMBL/GenBank/DDBJ whole genome shotgun (WGS) entry which is preliminary data.</text>
</comment>
<evidence type="ECO:0000259" key="3">
    <source>
        <dbReference type="Pfam" id="PF00149"/>
    </source>
</evidence>
<name>A0A6A2ZJN7_HIBSY</name>
<dbReference type="PANTHER" id="PTHR10161:SF36">
    <property type="entry name" value="PURPLE ACID PHOSPHATASE 3"/>
    <property type="match status" value="1"/>
</dbReference>
<sequence length="184" mass="20951">MFPEIVDIFFVDTTPFVDKYFMEPEEHTYDWEGVEPRKTYLATLLKDLKAELGNSTAKWKFVVGHHAIKSLGHHGDTTDLIKFLLSLLKENNVDVYMNGHDHCLEHIASIDGPIQYLTSGGGSKAWRGDLKPEDDIESTAKFLYDGQGFMSVEMNENDVMIVFYDVDGNVLHDWNISKLLYSAV</sequence>
<dbReference type="GO" id="GO:0016787">
    <property type="term" value="F:hydrolase activity"/>
    <property type="evidence" value="ECO:0007669"/>
    <property type="project" value="UniProtKB-KW"/>
</dbReference>
<dbReference type="EMBL" id="VEPZ02001142">
    <property type="protein sequence ID" value="KAE8691943.1"/>
    <property type="molecule type" value="Genomic_DNA"/>
</dbReference>
<keyword evidence="5" id="KW-1185">Reference proteome</keyword>
<dbReference type="Pfam" id="PF00149">
    <property type="entry name" value="Metallophos"/>
    <property type="match status" value="1"/>
</dbReference>
<reference evidence="4" key="1">
    <citation type="submission" date="2019-09" db="EMBL/GenBank/DDBJ databases">
        <title>Draft genome information of white flower Hibiscus syriacus.</title>
        <authorList>
            <person name="Kim Y.-M."/>
        </authorList>
    </citation>
    <scope>NUCLEOTIDE SEQUENCE [LARGE SCALE GENOMIC DNA]</scope>
    <source>
        <strain evidence="4">YM2019G1</strain>
    </source>
</reference>
<proteinExistence type="predicted"/>
<dbReference type="AlphaFoldDB" id="A0A6A2ZJN7"/>
<dbReference type="SUPFAM" id="SSF56300">
    <property type="entry name" value="Metallo-dependent phosphatases"/>
    <property type="match status" value="1"/>
</dbReference>
<organism evidence="4 5">
    <name type="scientific">Hibiscus syriacus</name>
    <name type="common">Rose of Sharon</name>
    <dbReference type="NCBI Taxonomy" id="106335"/>
    <lineage>
        <taxon>Eukaryota</taxon>
        <taxon>Viridiplantae</taxon>
        <taxon>Streptophyta</taxon>
        <taxon>Embryophyta</taxon>
        <taxon>Tracheophyta</taxon>
        <taxon>Spermatophyta</taxon>
        <taxon>Magnoliopsida</taxon>
        <taxon>eudicotyledons</taxon>
        <taxon>Gunneridae</taxon>
        <taxon>Pentapetalae</taxon>
        <taxon>rosids</taxon>
        <taxon>malvids</taxon>
        <taxon>Malvales</taxon>
        <taxon>Malvaceae</taxon>
        <taxon>Malvoideae</taxon>
        <taxon>Hibiscus</taxon>
    </lineage>
</organism>
<dbReference type="Proteomes" id="UP000436088">
    <property type="component" value="Unassembled WGS sequence"/>
</dbReference>
<protein>
    <submittedName>
        <fullName evidence="4">Purple acid phosphatase 17</fullName>
    </submittedName>
</protein>
<dbReference type="InterPro" id="IPR004843">
    <property type="entry name" value="Calcineurin-like_PHP"/>
</dbReference>